<evidence type="ECO:0000313" key="1">
    <source>
        <dbReference type="EMBL" id="KAL0269367.1"/>
    </source>
</evidence>
<proteinExistence type="predicted"/>
<organism evidence="1">
    <name type="scientific">Menopon gallinae</name>
    <name type="common">poultry shaft louse</name>
    <dbReference type="NCBI Taxonomy" id="328185"/>
    <lineage>
        <taxon>Eukaryota</taxon>
        <taxon>Metazoa</taxon>
        <taxon>Ecdysozoa</taxon>
        <taxon>Arthropoda</taxon>
        <taxon>Hexapoda</taxon>
        <taxon>Insecta</taxon>
        <taxon>Pterygota</taxon>
        <taxon>Neoptera</taxon>
        <taxon>Paraneoptera</taxon>
        <taxon>Psocodea</taxon>
        <taxon>Troctomorpha</taxon>
        <taxon>Phthiraptera</taxon>
        <taxon>Amblycera</taxon>
        <taxon>Menoponidae</taxon>
        <taxon>Menopon</taxon>
    </lineage>
</organism>
<sequence length="110" mass="12652">MAVLWHRRTGHRSEKPYLGRLYPGPGFFGHHPQLVTVDEDRDIYDAELCLATRSGPAYHRLPEDPSRMSFRVRNPSGGNPHWSCPSFSSDTDLHLFPGPWHRLFRGCLAR</sequence>
<comment type="caution">
    <text evidence="1">The sequence shown here is derived from an EMBL/GenBank/DDBJ whole genome shotgun (WGS) entry which is preliminary data.</text>
</comment>
<gene>
    <name evidence="1" type="ORF">PYX00_007125</name>
</gene>
<dbReference type="EMBL" id="JARGDH010000004">
    <property type="protein sequence ID" value="KAL0269367.1"/>
    <property type="molecule type" value="Genomic_DNA"/>
</dbReference>
<name>A0AAW2HHX0_9NEOP</name>
<protein>
    <submittedName>
        <fullName evidence="1">Uncharacterized protein</fullName>
    </submittedName>
</protein>
<accession>A0AAW2HHX0</accession>
<dbReference type="AlphaFoldDB" id="A0AAW2HHX0"/>
<reference evidence="1" key="1">
    <citation type="journal article" date="2024" name="Gigascience">
        <title>Chromosome-level genome of the poultry shaft louse Menopon gallinae provides insight into the host-switching and adaptive evolution of parasitic lice.</title>
        <authorList>
            <person name="Xu Y."/>
            <person name="Ma L."/>
            <person name="Liu S."/>
            <person name="Liang Y."/>
            <person name="Liu Q."/>
            <person name="He Z."/>
            <person name="Tian L."/>
            <person name="Duan Y."/>
            <person name="Cai W."/>
            <person name="Li H."/>
            <person name="Song F."/>
        </authorList>
    </citation>
    <scope>NUCLEOTIDE SEQUENCE</scope>
    <source>
        <strain evidence="1">Cailab_2023a</strain>
    </source>
</reference>